<dbReference type="PANTHER" id="PTHR23033">
    <property type="entry name" value="BETA1,3-GALACTOSYLTRANSFERASE"/>
    <property type="match status" value="1"/>
</dbReference>
<evidence type="ECO:0008006" key="10">
    <source>
        <dbReference type="Google" id="ProtNLM"/>
    </source>
</evidence>
<evidence type="ECO:0000256" key="1">
    <source>
        <dbReference type="ARBA" id="ARBA00004606"/>
    </source>
</evidence>
<evidence type="ECO:0000256" key="3">
    <source>
        <dbReference type="ARBA" id="ARBA00022692"/>
    </source>
</evidence>
<name>A0AAV9XTT1_9PEZI</name>
<evidence type="ECO:0000313" key="9">
    <source>
        <dbReference type="Proteomes" id="UP001365542"/>
    </source>
</evidence>
<accession>A0AAV9XTT1</accession>
<keyword evidence="3 7" id="KW-0812">Transmembrane</keyword>
<dbReference type="PANTHER" id="PTHR23033:SF47">
    <property type="entry name" value="APPLE DOMAIN-CONTAINING PROTEIN-RELATED"/>
    <property type="match status" value="1"/>
</dbReference>
<dbReference type="EMBL" id="JAVHJO010000001">
    <property type="protein sequence ID" value="KAK6544327.1"/>
    <property type="molecule type" value="Genomic_DNA"/>
</dbReference>
<evidence type="ECO:0000256" key="7">
    <source>
        <dbReference type="SAM" id="Phobius"/>
    </source>
</evidence>
<reference evidence="8 9" key="1">
    <citation type="submission" date="2019-10" db="EMBL/GenBank/DDBJ databases">
        <authorList>
            <person name="Palmer J.M."/>
        </authorList>
    </citation>
    <scope>NUCLEOTIDE SEQUENCE [LARGE SCALE GENOMIC DNA]</scope>
    <source>
        <strain evidence="8 9">TWF694</strain>
    </source>
</reference>
<dbReference type="GO" id="GO:0016020">
    <property type="term" value="C:membrane"/>
    <property type="evidence" value="ECO:0007669"/>
    <property type="project" value="UniProtKB-SubCell"/>
</dbReference>
<dbReference type="Proteomes" id="UP001365542">
    <property type="component" value="Unassembled WGS sequence"/>
</dbReference>
<proteinExistence type="inferred from homology"/>
<evidence type="ECO:0000256" key="6">
    <source>
        <dbReference type="ARBA" id="ARBA00023136"/>
    </source>
</evidence>
<organism evidence="8 9">
    <name type="scientific">Orbilia ellipsospora</name>
    <dbReference type="NCBI Taxonomy" id="2528407"/>
    <lineage>
        <taxon>Eukaryota</taxon>
        <taxon>Fungi</taxon>
        <taxon>Dikarya</taxon>
        <taxon>Ascomycota</taxon>
        <taxon>Pezizomycotina</taxon>
        <taxon>Orbiliomycetes</taxon>
        <taxon>Orbiliales</taxon>
        <taxon>Orbiliaceae</taxon>
        <taxon>Orbilia</taxon>
    </lineage>
</organism>
<sequence length="466" mass="53900">MSLNLFGRSEEYAYTPAWASTKSKASKANLIRMVPFVLVAVFVICGTFSFLYHTSNTLWHTQEHNWPAWVDTTNPAEYLKTAKQPLPVPGADDSLLMLKTGAQVIWQRLPIHMIRLKEIYAPNRVIYSGVDEVIQGEPVIDVLANVSQKLQKHDQFKTYHTQKELYQQGVLLSDAKIPGGWDLDKFKFIPMYYHAYKTHPNMKWYIFYEADSFCFWNALNRWLLANFDHNVPWYMGSRNILGGTLFGHGGSGVVVSNAAMKMTFEEPFNMDEWDDAALKTCCGDALIAEVMAKKGVKMWSEPHARFQGEQTWGIRHQPSEWCEPIFTLHHLKPNEVSMLHEWEKTLDPSKPILYRDLYEKFVHNEISELKTDWNNLSEGAKIDHASLRKQYANNKEVQRDDKGQPNLNSACRLKCSEQKDCFQWQVTDKECIVNNKFRLGQKKEGVTSGWMMDRINHLRESSSCRS</sequence>
<protein>
    <recommendedName>
        <fullName evidence="10">Glycosyltransferase family 31 protein</fullName>
    </recommendedName>
</protein>
<evidence type="ECO:0000313" key="8">
    <source>
        <dbReference type="EMBL" id="KAK6544327.1"/>
    </source>
</evidence>
<comment type="caution">
    <text evidence="8">The sequence shown here is derived from an EMBL/GenBank/DDBJ whole genome shotgun (WGS) entry which is preliminary data.</text>
</comment>
<keyword evidence="6 7" id="KW-0472">Membrane</keyword>
<feature type="transmembrane region" description="Helical" evidence="7">
    <location>
        <begin position="30"/>
        <end position="52"/>
    </location>
</feature>
<keyword evidence="5 7" id="KW-1133">Transmembrane helix</keyword>
<comment type="subcellular location">
    <subcellularLocation>
        <location evidence="1">Membrane</location>
        <topology evidence="1">Single-pass type II membrane protein</topology>
    </subcellularLocation>
</comment>
<dbReference type="InterPro" id="IPR026050">
    <property type="entry name" value="C1GALT1/C1GALT1_chp1"/>
</dbReference>
<keyword evidence="4" id="KW-0735">Signal-anchor</keyword>
<evidence type="ECO:0000256" key="2">
    <source>
        <dbReference type="ARBA" id="ARBA00006462"/>
    </source>
</evidence>
<evidence type="ECO:0000256" key="4">
    <source>
        <dbReference type="ARBA" id="ARBA00022968"/>
    </source>
</evidence>
<comment type="similarity">
    <text evidence="2">Belongs to the glycosyltransferase 31 family. Beta3-Gal-T subfamily.</text>
</comment>
<evidence type="ECO:0000256" key="5">
    <source>
        <dbReference type="ARBA" id="ARBA00022989"/>
    </source>
</evidence>
<dbReference type="AlphaFoldDB" id="A0AAV9XTT1"/>
<gene>
    <name evidence="8" type="ORF">TWF694_001027</name>
</gene>
<keyword evidence="9" id="KW-1185">Reference proteome</keyword>
<dbReference type="Gene3D" id="3.90.550.50">
    <property type="match status" value="1"/>
</dbReference>